<evidence type="ECO:0000313" key="3">
    <source>
        <dbReference type="Proteomes" id="UP000635565"/>
    </source>
</evidence>
<dbReference type="PANTHER" id="PTHR43460">
    <property type="entry name" value="METHYLTRANSFERASE"/>
    <property type="match status" value="1"/>
</dbReference>
<proteinExistence type="predicted"/>
<keyword evidence="3" id="KW-1185">Reference proteome</keyword>
<dbReference type="GO" id="GO:0008168">
    <property type="term" value="F:methyltransferase activity"/>
    <property type="evidence" value="ECO:0007669"/>
    <property type="project" value="UniProtKB-KW"/>
</dbReference>
<dbReference type="InterPro" id="IPR013216">
    <property type="entry name" value="Methyltransf_11"/>
</dbReference>
<organism evidence="2 3">
    <name type="scientific">Dictyobacter formicarum</name>
    <dbReference type="NCBI Taxonomy" id="2778368"/>
    <lineage>
        <taxon>Bacteria</taxon>
        <taxon>Bacillati</taxon>
        <taxon>Chloroflexota</taxon>
        <taxon>Ktedonobacteria</taxon>
        <taxon>Ktedonobacterales</taxon>
        <taxon>Dictyobacteraceae</taxon>
        <taxon>Dictyobacter</taxon>
    </lineage>
</organism>
<dbReference type="PANTHER" id="PTHR43460:SF1">
    <property type="entry name" value="METHYLTRANSFERASE TYPE 11 DOMAIN-CONTAINING PROTEIN"/>
    <property type="match status" value="1"/>
</dbReference>
<dbReference type="Gene3D" id="3.40.50.150">
    <property type="entry name" value="Vaccinia Virus protein VP39"/>
    <property type="match status" value="1"/>
</dbReference>
<dbReference type="InterPro" id="IPR029063">
    <property type="entry name" value="SAM-dependent_MTases_sf"/>
</dbReference>
<gene>
    <name evidence="2" type="ORF">KSZ_38720</name>
</gene>
<dbReference type="Pfam" id="PF08241">
    <property type="entry name" value="Methyltransf_11"/>
    <property type="match status" value="1"/>
</dbReference>
<reference evidence="2 3" key="1">
    <citation type="journal article" date="2021" name="Int. J. Syst. Evol. Microbiol.">
        <title>Reticulibacter mediterranei gen. nov., sp. nov., within the new family Reticulibacteraceae fam. nov., and Ktedonospora formicarum gen. nov., sp. nov., Ktedonobacter robiniae sp. nov., Dictyobacter formicarum sp. nov. and Dictyobacter arantiisoli sp. nov., belonging to the class Ktedonobacteria.</title>
        <authorList>
            <person name="Yabe S."/>
            <person name="Zheng Y."/>
            <person name="Wang C.M."/>
            <person name="Sakai Y."/>
            <person name="Abe K."/>
            <person name="Yokota A."/>
            <person name="Donadio S."/>
            <person name="Cavaletti L."/>
            <person name="Monciardini P."/>
        </authorList>
    </citation>
    <scope>NUCLEOTIDE SEQUENCE [LARGE SCALE GENOMIC DNA]</scope>
    <source>
        <strain evidence="2 3">SOSP1-9</strain>
    </source>
</reference>
<protein>
    <submittedName>
        <fullName evidence="2">Methyltransferase</fullName>
    </submittedName>
</protein>
<name>A0ABQ3VJM4_9CHLR</name>
<comment type="caution">
    <text evidence="2">The sequence shown here is derived from an EMBL/GenBank/DDBJ whole genome shotgun (WGS) entry which is preliminary data.</text>
</comment>
<dbReference type="GO" id="GO:0032259">
    <property type="term" value="P:methylation"/>
    <property type="evidence" value="ECO:0007669"/>
    <property type="project" value="UniProtKB-KW"/>
</dbReference>
<dbReference type="Proteomes" id="UP000635565">
    <property type="component" value="Unassembled WGS sequence"/>
</dbReference>
<sequence length="256" mass="29463">MSEKADQTLFDFLTKEYNHPFSGWDFSYLDGRKTSIRTTPAWDYTHTVTAAMKQAHILLDMHTGGGEALAQLLSHQPVHEVYATELYAPNIIAARQRLTPLGVTVYTARDESLPFPDHTLDLVINRHGSYNPAEVLRVLKPEHTFITQQVGDQTNARLHELLGRKKQLEHPWNIAYAAREMEDAGGHVIERKEEFSITRFHDVGAIVYYLKAVPWEVPNFSIEKYWHQLVEIHHLLQQEGYVDIPFHSFLLVAKKP</sequence>
<accession>A0ABQ3VJM4</accession>
<dbReference type="EMBL" id="BNJJ01000010">
    <property type="protein sequence ID" value="GHO85866.1"/>
    <property type="molecule type" value="Genomic_DNA"/>
</dbReference>
<dbReference type="RefSeq" id="WP_201363504.1">
    <property type="nucleotide sequence ID" value="NZ_BNJJ01000010.1"/>
</dbReference>
<keyword evidence="2" id="KW-0489">Methyltransferase</keyword>
<evidence type="ECO:0000259" key="1">
    <source>
        <dbReference type="Pfam" id="PF08241"/>
    </source>
</evidence>
<dbReference type="SUPFAM" id="SSF53335">
    <property type="entry name" value="S-adenosyl-L-methionine-dependent methyltransferases"/>
    <property type="match status" value="1"/>
</dbReference>
<keyword evidence="2" id="KW-0808">Transferase</keyword>
<dbReference type="InterPro" id="IPR052939">
    <property type="entry name" value="23S_rRNA_MeTrnsfrase_RlmA"/>
</dbReference>
<feature type="domain" description="Methyltransferase type 11" evidence="1">
    <location>
        <begin position="59"/>
        <end position="139"/>
    </location>
</feature>
<evidence type="ECO:0000313" key="2">
    <source>
        <dbReference type="EMBL" id="GHO85866.1"/>
    </source>
</evidence>